<gene>
    <name evidence="1" type="ORF">SOCE26_002080</name>
</gene>
<dbReference type="Proteomes" id="UP000238348">
    <property type="component" value="Chromosome"/>
</dbReference>
<evidence type="ECO:0000313" key="2">
    <source>
        <dbReference type="Proteomes" id="UP000238348"/>
    </source>
</evidence>
<accession>A0A2L0EHP6</accession>
<organism evidence="1 2">
    <name type="scientific">Sorangium cellulosum</name>
    <name type="common">Polyangium cellulosum</name>
    <dbReference type="NCBI Taxonomy" id="56"/>
    <lineage>
        <taxon>Bacteria</taxon>
        <taxon>Pseudomonadati</taxon>
        <taxon>Myxococcota</taxon>
        <taxon>Polyangia</taxon>
        <taxon>Polyangiales</taxon>
        <taxon>Polyangiaceae</taxon>
        <taxon>Sorangium</taxon>
    </lineage>
</organism>
<protein>
    <submittedName>
        <fullName evidence="1">Uncharacterized protein</fullName>
    </submittedName>
</protein>
<sequence length="137" mass="15252">MPGSRDLVQLRAALSMHREQQRRGKYPSELRKRAEAYAKERCRAGATPTEIATELGVRKVTADRWVSGGERADEGAWPATSKAVESFPLMPVVVRPERREAPPLRLKLAFADGTRMQVCGIGARDLVEAIEALRRGR</sequence>
<reference evidence="1 2" key="1">
    <citation type="submission" date="2015-09" db="EMBL/GenBank/DDBJ databases">
        <title>Sorangium comparison.</title>
        <authorList>
            <person name="Zaburannyi N."/>
            <person name="Bunk B."/>
            <person name="Overmann J."/>
            <person name="Mueller R."/>
        </authorList>
    </citation>
    <scope>NUCLEOTIDE SEQUENCE [LARGE SCALE GENOMIC DNA]</scope>
    <source>
        <strain evidence="1 2">So ce26</strain>
    </source>
</reference>
<dbReference type="AlphaFoldDB" id="A0A2L0EHP6"/>
<evidence type="ECO:0000313" key="1">
    <source>
        <dbReference type="EMBL" id="AUX38828.1"/>
    </source>
</evidence>
<dbReference type="EMBL" id="CP012673">
    <property type="protein sequence ID" value="AUX38828.1"/>
    <property type="molecule type" value="Genomic_DNA"/>
</dbReference>
<proteinExistence type="predicted"/>
<name>A0A2L0EHP6_SORCE</name>